<keyword evidence="3" id="KW-1185">Reference proteome</keyword>
<dbReference type="AlphaFoldDB" id="A0AAD5CYX7"/>
<feature type="transmembrane region" description="Helical" evidence="1">
    <location>
        <begin position="46"/>
        <end position="65"/>
    </location>
</feature>
<evidence type="ECO:0000313" key="3">
    <source>
        <dbReference type="Proteomes" id="UP001206925"/>
    </source>
</evidence>
<reference evidence="2" key="1">
    <citation type="submission" date="2022-06" db="EMBL/GenBank/DDBJ databases">
        <title>Uncovering the hologenomic basis of an extraordinary plant invasion.</title>
        <authorList>
            <person name="Bieker V.C."/>
            <person name="Martin M.D."/>
            <person name="Gilbert T."/>
            <person name="Hodgins K."/>
            <person name="Battlay P."/>
            <person name="Petersen B."/>
            <person name="Wilson J."/>
        </authorList>
    </citation>
    <scope>NUCLEOTIDE SEQUENCE</scope>
    <source>
        <strain evidence="2">AA19_3_7</strain>
        <tissue evidence="2">Leaf</tissue>
    </source>
</reference>
<keyword evidence="1" id="KW-0472">Membrane</keyword>
<gene>
    <name evidence="2" type="ORF">M8C21_023547</name>
</gene>
<keyword evidence="1" id="KW-1133">Transmembrane helix</keyword>
<dbReference type="Proteomes" id="UP001206925">
    <property type="component" value="Unassembled WGS sequence"/>
</dbReference>
<sequence>MRERDFSVFILLPPPPKVHILLHLPNAVTIHHLLHLLFFASTDPRWILHLGISLFFSFSWTKFIYRCIILYKSLINRSWRLTFILNREKNDFAGRCSSVSIVCMFK</sequence>
<evidence type="ECO:0000256" key="1">
    <source>
        <dbReference type="SAM" id="Phobius"/>
    </source>
</evidence>
<name>A0AAD5CYX7_AMBAR</name>
<keyword evidence="1" id="KW-0812">Transmembrane</keyword>
<protein>
    <submittedName>
        <fullName evidence="2">Uncharacterized protein</fullName>
    </submittedName>
</protein>
<proteinExistence type="predicted"/>
<evidence type="ECO:0000313" key="2">
    <source>
        <dbReference type="EMBL" id="KAI7748910.1"/>
    </source>
</evidence>
<comment type="caution">
    <text evidence="2">The sequence shown here is derived from an EMBL/GenBank/DDBJ whole genome shotgun (WGS) entry which is preliminary data.</text>
</comment>
<dbReference type="EMBL" id="JAMZMK010006449">
    <property type="protein sequence ID" value="KAI7748910.1"/>
    <property type="molecule type" value="Genomic_DNA"/>
</dbReference>
<accession>A0AAD5CYX7</accession>
<organism evidence="2 3">
    <name type="scientific">Ambrosia artemisiifolia</name>
    <name type="common">Common ragweed</name>
    <dbReference type="NCBI Taxonomy" id="4212"/>
    <lineage>
        <taxon>Eukaryota</taxon>
        <taxon>Viridiplantae</taxon>
        <taxon>Streptophyta</taxon>
        <taxon>Embryophyta</taxon>
        <taxon>Tracheophyta</taxon>
        <taxon>Spermatophyta</taxon>
        <taxon>Magnoliopsida</taxon>
        <taxon>eudicotyledons</taxon>
        <taxon>Gunneridae</taxon>
        <taxon>Pentapetalae</taxon>
        <taxon>asterids</taxon>
        <taxon>campanulids</taxon>
        <taxon>Asterales</taxon>
        <taxon>Asteraceae</taxon>
        <taxon>Asteroideae</taxon>
        <taxon>Heliantheae alliance</taxon>
        <taxon>Heliantheae</taxon>
        <taxon>Ambrosia</taxon>
    </lineage>
</organism>
<feature type="transmembrane region" description="Helical" evidence="1">
    <location>
        <begin position="20"/>
        <end position="40"/>
    </location>
</feature>